<evidence type="ECO:0000313" key="3">
    <source>
        <dbReference type="Proteomes" id="UP000006757"/>
    </source>
</evidence>
<protein>
    <recommendedName>
        <fullName evidence="4">AMP-activated protein kinase glycogen-binding domain-containing protein</fullName>
    </recommendedName>
</protein>
<feature type="compositionally biased region" description="Low complexity" evidence="1">
    <location>
        <begin position="1179"/>
        <end position="1190"/>
    </location>
</feature>
<evidence type="ECO:0000256" key="1">
    <source>
        <dbReference type="SAM" id="MobiDB-lite"/>
    </source>
</evidence>
<keyword evidence="3" id="KW-1185">Reference proteome</keyword>
<feature type="compositionally biased region" description="Basic and acidic residues" evidence="1">
    <location>
        <begin position="1098"/>
        <end position="1108"/>
    </location>
</feature>
<feature type="compositionally biased region" description="Polar residues" evidence="1">
    <location>
        <begin position="91"/>
        <end position="108"/>
    </location>
</feature>
<feature type="compositionally biased region" description="Polar residues" evidence="1">
    <location>
        <begin position="1485"/>
        <end position="1500"/>
    </location>
</feature>
<feature type="compositionally biased region" description="Acidic residues" evidence="1">
    <location>
        <begin position="171"/>
        <end position="183"/>
    </location>
</feature>
<feature type="compositionally biased region" description="Basic residues" evidence="1">
    <location>
        <begin position="139"/>
        <end position="156"/>
    </location>
</feature>
<sequence length="1541" mass="153705">MQEDGTFLVDVPLPWGERQAYKYVLDGEWMVREDEDKEWDPSGNVNNAPPKPTGTAAASEAPKGTAQPMTDDRSTDAAAVPTDTTAALVSTGATAQPAVSQTQSTGLSTGDKAAIGAGAALAGGAGAAAAANSTTSEAKKKKNKKKNEKKKAKKKAERAAAQAAGGAAPVDGDDDDEDDDDEGSAFTGTTTPATTSAFATPALDTSNQLGHDVPVTTQSTTQGVDPSARTLDSELQPVKETESTAPVALIKDETPPVALIEDEPKPVALISDETPAPAGLITDEQPAPAGLITDETAPAATSAPPTDSSATAAPITDSAVPTEAVKPPTTAQVDQPDQVLVAEYDSRDPSRNFDTGFSGAAIGTAAAGAAAVGAGTAYAANKSSQSDEQARAQAAASNPSVAAFREASHEDDVASAQTYVKREQEGVVTKTTTVTEIVYDHGDSYGDSTEALVEKREPSTLRGQTEVSTAVDSADISAADGTHLGQQVTVNRVADTQVLGDSGEQVGRQTDVSQVTATQLQNPDGSPVADHIQGTNVEAFKPADTHEHETISHRAAGAVAGAAAGVAALGGAAFAAVKNATGVDIAPEAAPEAKRRGIDVEHLPQVEGPSDAVSPVGTHPPEGAVNQLQEMVDGLKHPQSVPPTDGAAIIAGSQTTVPASAATAAPIDASRSQAVPAGSVATPTSETTSQGAAVAAPVAGTAAAVGATTVPTGSQQQVPYTGGSLSPETSVKKDTTSSGAVGTGTQAQSAQGADPTQTVHGLGNQSSSAQGPATTVHGAGAGYTGDETISRSVPGQTGSTGTAAAASTSTTGAASQPAQAAHHPDPTFSKTTYDPNAPSHTRTEIIGAAAAGAAATGAAVAGGASSGSHNYASVTRSNDGNSQDQRRKYDIEDEITGKTSGQDLTFKPASSYDQSQHSTIPNMDGQSKSSGTSGTKAGDAPNGGKGFNGASRQQSSNVSDSQPPIGVNNKDRSPHEGEDLEPRPPTGTYGNPTNQPQVKAEVFRAQDTDIPSQRQAAAANNRTVPAPTIKPIKGPVTTSSTGHGAGGTAQLFSSQDRNVMAHQRALEEAEAKGETSKNLSADDAMAGLSKPLSNTSDQKPHAPTEAKVGHSGAGFNENPGATEAQKHPGLTHQAQQQSGAHTGVGAVGSTHSGQSQPSQYSGQQQYPGSTTAATTAPISQQTSHQTQGSTVDAAGNIRSPTGEVVGSTTNNAGGEVGTDAPQRAAVSSDVATGAAAGGLAGVVGLAAKNVADGVNTSAAGVQSGVNSGVSGVQSGVAGVQSGSTAGLTGARDSVTSGIAGVNSSLQQGRDSVAASTTGVKSGVVGATPDGRTQLGAGSPQTPAPPAPSTSTTTASNTTQGGLAPPHHHHHHDKEKRSGSFSKRFSSLGFGKRSSVAHEGKDESYAASQRPASNVPAAATQVQHNPSTGATAVQKTAVDSQGNVAQHTTVAQPTTTASNAGTVGRTGATESAAGSEFGTVGKQHGSAITSSTATQVPSQSAGAAGGSDFLNKDPAAAQQHPQVKKKKSGFFSKLKHAFSHKG</sequence>
<dbReference type="Gene3D" id="2.60.40.10">
    <property type="entry name" value="Immunoglobulins"/>
    <property type="match status" value="1"/>
</dbReference>
<dbReference type="Proteomes" id="UP000006757">
    <property type="component" value="Unassembled WGS sequence"/>
</dbReference>
<dbReference type="eggNOG" id="KOG1616">
    <property type="taxonomic scope" value="Eukaryota"/>
</dbReference>
<feature type="compositionally biased region" description="Basic and acidic residues" evidence="1">
    <location>
        <begin position="1064"/>
        <end position="1075"/>
    </location>
</feature>
<feature type="compositionally biased region" description="Polar residues" evidence="1">
    <location>
        <begin position="950"/>
        <end position="962"/>
    </location>
</feature>
<feature type="compositionally biased region" description="Polar residues" evidence="1">
    <location>
        <begin position="714"/>
        <end position="729"/>
    </location>
</feature>
<comment type="caution">
    <text evidence="2">The sequence shown here is derived from an EMBL/GenBank/DDBJ whole genome shotgun (WGS) entry which is preliminary data.</text>
</comment>
<dbReference type="InterPro" id="IPR014756">
    <property type="entry name" value="Ig_E-set"/>
</dbReference>
<feature type="compositionally biased region" description="Low complexity" evidence="1">
    <location>
        <begin position="1152"/>
        <end position="1169"/>
    </location>
</feature>
<evidence type="ECO:0008006" key="4">
    <source>
        <dbReference type="Google" id="ProtNLM"/>
    </source>
</evidence>
<feature type="compositionally biased region" description="Polar residues" evidence="1">
    <location>
        <begin position="736"/>
        <end position="773"/>
    </location>
</feature>
<feature type="compositionally biased region" description="Low complexity" evidence="1">
    <location>
        <begin position="924"/>
        <end position="940"/>
    </location>
</feature>
<feature type="compositionally biased region" description="Low complexity" evidence="1">
    <location>
        <begin position="794"/>
        <end position="821"/>
    </location>
</feature>
<feature type="compositionally biased region" description="Low complexity" evidence="1">
    <location>
        <begin position="376"/>
        <end position="403"/>
    </location>
</feature>
<reference evidence="2 3" key="1">
    <citation type="journal article" date="2012" name="Eukaryot. Cell">
        <title>Genome sequence of the Trichosporon asahii environmental strain CBS 8904.</title>
        <authorList>
            <person name="Yang R.Y."/>
            <person name="Li H.T."/>
            <person name="Zhu H."/>
            <person name="Zhou G.P."/>
            <person name="Wang M."/>
            <person name="Wang L."/>
        </authorList>
    </citation>
    <scope>NUCLEOTIDE SEQUENCE [LARGE SCALE GENOMIC DNA]</scope>
    <source>
        <strain evidence="2 3">CBS 8904</strain>
    </source>
</reference>
<dbReference type="OrthoDB" id="5873279at2759"/>
<feature type="compositionally biased region" description="Polar residues" evidence="1">
    <location>
        <begin position="1419"/>
        <end position="1460"/>
    </location>
</feature>
<gene>
    <name evidence="2" type="ORF">A1Q2_04951</name>
</gene>
<organism evidence="2 3">
    <name type="scientific">Trichosporon asahii var. asahii (strain CBS 8904)</name>
    <name type="common">Yeast</name>
    <dbReference type="NCBI Taxonomy" id="1220162"/>
    <lineage>
        <taxon>Eukaryota</taxon>
        <taxon>Fungi</taxon>
        <taxon>Dikarya</taxon>
        <taxon>Basidiomycota</taxon>
        <taxon>Agaricomycotina</taxon>
        <taxon>Tremellomycetes</taxon>
        <taxon>Trichosporonales</taxon>
        <taxon>Trichosporonaceae</taxon>
        <taxon>Trichosporon</taxon>
    </lineage>
</organism>
<name>K1WH31_TRIAC</name>
<feature type="compositionally biased region" description="Low complexity" evidence="1">
    <location>
        <begin position="184"/>
        <end position="202"/>
    </location>
</feature>
<dbReference type="InParanoid" id="K1WH31"/>
<feature type="compositionally biased region" description="Basic and acidic residues" evidence="1">
    <location>
        <begin position="969"/>
        <end position="982"/>
    </location>
</feature>
<feature type="region of interest" description="Disordered" evidence="1">
    <location>
        <begin position="376"/>
        <end position="468"/>
    </location>
</feature>
<feature type="compositionally biased region" description="Polar residues" evidence="1">
    <location>
        <begin position="911"/>
        <end position="921"/>
    </location>
</feature>
<feature type="compositionally biased region" description="Low complexity" evidence="1">
    <location>
        <begin position="1348"/>
        <end position="1361"/>
    </location>
</feature>
<dbReference type="InterPro" id="IPR013783">
    <property type="entry name" value="Ig-like_fold"/>
</dbReference>
<feature type="region of interest" description="Disordered" evidence="1">
    <location>
        <begin position="852"/>
        <end position="1228"/>
    </location>
</feature>
<feature type="compositionally biased region" description="Polar residues" evidence="1">
    <location>
        <begin position="1009"/>
        <end position="1023"/>
    </location>
</feature>
<dbReference type="STRING" id="1220162.K1WH31"/>
<feature type="compositionally biased region" description="Polar residues" evidence="1">
    <location>
        <begin position="869"/>
        <end position="883"/>
    </location>
</feature>
<feature type="compositionally biased region" description="Polar residues" evidence="1">
    <location>
        <begin position="828"/>
        <end position="840"/>
    </location>
</feature>
<feature type="compositionally biased region" description="Polar residues" evidence="1">
    <location>
        <begin position="988"/>
        <end position="997"/>
    </location>
</feature>
<feature type="compositionally biased region" description="Polar residues" evidence="1">
    <location>
        <begin position="681"/>
        <end position="690"/>
    </location>
</feature>
<dbReference type="EMBL" id="AMBO01000334">
    <property type="protein sequence ID" value="EKD00759.1"/>
    <property type="molecule type" value="Genomic_DNA"/>
</dbReference>
<feature type="region of interest" description="Disordered" evidence="1">
    <location>
        <begin position="292"/>
        <end position="358"/>
    </location>
</feature>
<feature type="compositionally biased region" description="Low complexity" evidence="1">
    <location>
        <begin position="1378"/>
        <end position="1391"/>
    </location>
</feature>
<feature type="compositionally biased region" description="Basic residues" evidence="1">
    <location>
        <begin position="1521"/>
        <end position="1541"/>
    </location>
</feature>
<feature type="compositionally biased region" description="Low complexity" evidence="1">
    <location>
        <begin position="661"/>
        <end position="672"/>
    </location>
</feature>
<feature type="compositionally biased region" description="Polar residues" evidence="1">
    <location>
        <begin position="1293"/>
        <end position="1319"/>
    </location>
</feature>
<feature type="compositionally biased region" description="Polar residues" evidence="1">
    <location>
        <begin position="203"/>
        <end position="224"/>
    </location>
</feature>
<feature type="compositionally biased region" description="Low complexity" evidence="1">
    <location>
        <begin position="76"/>
        <end position="87"/>
    </location>
</feature>
<dbReference type="CDD" id="cd02859">
    <property type="entry name" value="E_set_AMPKbeta_like_N"/>
    <property type="match status" value="1"/>
</dbReference>
<feature type="compositionally biased region" description="Low complexity" evidence="1">
    <location>
        <begin position="127"/>
        <end position="136"/>
    </location>
</feature>
<dbReference type="SUPFAM" id="SSF81296">
    <property type="entry name" value="E set domains"/>
    <property type="match status" value="1"/>
</dbReference>
<feature type="region of interest" description="Disordered" evidence="1">
    <location>
        <begin position="1258"/>
        <end position="1541"/>
    </location>
</feature>
<proteinExistence type="predicted"/>
<feature type="compositionally biased region" description="Low complexity" evidence="1">
    <location>
        <begin position="109"/>
        <end position="120"/>
    </location>
</feature>
<feature type="compositionally biased region" description="Low complexity" evidence="1">
    <location>
        <begin position="159"/>
        <end position="170"/>
    </location>
</feature>
<feature type="compositionally biased region" description="Low complexity" evidence="1">
    <location>
        <begin position="293"/>
        <end position="319"/>
    </location>
</feature>
<feature type="region of interest" description="Disordered" evidence="1">
    <location>
        <begin position="601"/>
        <end position="623"/>
    </location>
</feature>
<accession>K1WH31</accession>
<feature type="compositionally biased region" description="Low complexity" evidence="1">
    <location>
        <begin position="852"/>
        <end position="868"/>
    </location>
</feature>
<feature type="region of interest" description="Disordered" evidence="1">
    <location>
        <begin position="661"/>
        <end position="693"/>
    </location>
</feature>
<feature type="region of interest" description="Disordered" evidence="1">
    <location>
        <begin position="34"/>
        <end position="257"/>
    </location>
</feature>
<dbReference type="HOGENOM" id="CLU_246838_0_0_1"/>
<feature type="region of interest" description="Disordered" evidence="1">
    <location>
        <begin position="710"/>
        <end position="840"/>
    </location>
</feature>
<evidence type="ECO:0000313" key="2">
    <source>
        <dbReference type="EMBL" id="EKD00759.1"/>
    </source>
</evidence>
<feature type="compositionally biased region" description="Low complexity" evidence="1">
    <location>
        <begin position="1258"/>
        <end position="1283"/>
    </location>
</feature>